<dbReference type="RefSeq" id="WP_111567067.1">
    <property type="nucleotide sequence ID" value="NZ_QLMI01000005.1"/>
</dbReference>
<organism evidence="1 2">
    <name type="scientific">Flavobacterium aquaticum</name>
    <dbReference type="NCBI Taxonomy" id="1236486"/>
    <lineage>
        <taxon>Bacteria</taxon>
        <taxon>Pseudomonadati</taxon>
        <taxon>Bacteroidota</taxon>
        <taxon>Flavobacteriia</taxon>
        <taxon>Flavobacteriales</taxon>
        <taxon>Flavobacteriaceae</taxon>
        <taxon>Flavobacterium</taxon>
    </lineage>
</organism>
<dbReference type="OrthoDB" id="1351717at2"/>
<name>A0A327YMU5_9FLAO</name>
<dbReference type="EMBL" id="QLMI01000005">
    <property type="protein sequence ID" value="RAK21607.1"/>
    <property type="molecule type" value="Genomic_DNA"/>
</dbReference>
<protein>
    <submittedName>
        <fullName evidence="1">Uncharacterized protein</fullName>
    </submittedName>
</protein>
<keyword evidence="2" id="KW-1185">Reference proteome</keyword>
<proteinExistence type="predicted"/>
<accession>A0A327YMU5</accession>
<gene>
    <name evidence="1" type="ORF">B0I03_10539</name>
</gene>
<evidence type="ECO:0000313" key="2">
    <source>
        <dbReference type="Proteomes" id="UP000249620"/>
    </source>
</evidence>
<comment type="caution">
    <text evidence="1">The sequence shown here is derived from an EMBL/GenBank/DDBJ whole genome shotgun (WGS) entry which is preliminary data.</text>
</comment>
<reference evidence="1 2" key="1">
    <citation type="submission" date="2018-06" db="EMBL/GenBank/DDBJ databases">
        <title>Genomic Encyclopedia of Type Strains, Phase III (KMG-III): the genomes of soil and plant-associated and newly described type strains.</title>
        <authorList>
            <person name="Whitman W."/>
        </authorList>
    </citation>
    <scope>NUCLEOTIDE SEQUENCE [LARGE SCALE GENOMIC DNA]</scope>
    <source>
        <strain evidence="1 2">CGMCC 1.12398</strain>
    </source>
</reference>
<dbReference type="InterPro" id="IPR046558">
    <property type="entry name" value="DUF6712"/>
</dbReference>
<sequence>MNKIITATEIKNYKDIGNKVDENKINPIIEQAQLTELKDVLGSEFYFDVLNNLNNPIYQDLLSGSTFTYNDIVYHQDGLKALTADYFMAKYVMQINTNITPFGATIKQSNDSVPAERNSLKDISTMQMQLAGSRWEQIKKYLDANKEIFPKWKSLNCTSSPSGERIMRIRKI</sequence>
<dbReference type="AlphaFoldDB" id="A0A327YMU5"/>
<dbReference type="Proteomes" id="UP000249620">
    <property type="component" value="Unassembled WGS sequence"/>
</dbReference>
<evidence type="ECO:0000313" key="1">
    <source>
        <dbReference type="EMBL" id="RAK21607.1"/>
    </source>
</evidence>
<dbReference type="Pfam" id="PF20459">
    <property type="entry name" value="DUF6712"/>
    <property type="match status" value="1"/>
</dbReference>